<accession>A0A9N9UBY2</accession>
<feature type="transmembrane region" description="Helical" evidence="6">
    <location>
        <begin position="432"/>
        <end position="454"/>
    </location>
</feature>
<proteinExistence type="predicted"/>
<dbReference type="AlphaFoldDB" id="A0A9N9UBY2"/>
<evidence type="ECO:0000256" key="5">
    <source>
        <dbReference type="ARBA" id="ARBA00023136"/>
    </source>
</evidence>
<feature type="transmembrane region" description="Helical" evidence="6">
    <location>
        <begin position="342"/>
        <end position="360"/>
    </location>
</feature>
<evidence type="ECO:0000313" key="8">
    <source>
        <dbReference type="EMBL" id="CAG9982155.1"/>
    </source>
</evidence>
<comment type="caution">
    <text evidence="8">The sequence shown here is derived from an EMBL/GenBank/DDBJ whole genome shotgun (WGS) entry which is preliminary data.</text>
</comment>
<dbReference type="Pfam" id="PF07690">
    <property type="entry name" value="MFS_1"/>
    <property type="match status" value="1"/>
</dbReference>
<dbReference type="PROSITE" id="PS50850">
    <property type="entry name" value="MFS"/>
    <property type="match status" value="1"/>
</dbReference>
<dbReference type="OrthoDB" id="2962993at2759"/>
<feature type="transmembrane region" description="Helical" evidence="6">
    <location>
        <begin position="372"/>
        <end position="393"/>
    </location>
</feature>
<keyword evidence="9" id="KW-1185">Reference proteome</keyword>
<evidence type="ECO:0000256" key="6">
    <source>
        <dbReference type="SAM" id="Phobius"/>
    </source>
</evidence>
<evidence type="ECO:0000256" key="4">
    <source>
        <dbReference type="ARBA" id="ARBA00022989"/>
    </source>
</evidence>
<feature type="transmembrane region" description="Helical" evidence="6">
    <location>
        <begin position="77"/>
        <end position="97"/>
    </location>
</feature>
<dbReference type="FunFam" id="1.20.1250.20:FF:000034">
    <property type="entry name" value="MFS general substrate transporter"/>
    <property type="match status" value="1"/>
</dbReference>
<dbReference type="GO" id="GO:0016020">
    <property type="term" value="C:membrane"/>
    <property type="evidence" value="ECO:0007669"/>
    <property type="project" value="UniProtKB-SubCell"/>
</dbReference>
<dbReference type="InterPro" id="IPR036259">
    <property type="entry name" value="MFS_trans_sf"/>
</dbReference>
<feature type="transmembrane region" description="Helical" evidence="6">
    <location>
        <begin position="203"/>
        <end position="225"/>
    </location>
</feature>
<reference evidence="9" key="1">
    <citation type="submission" date="2019-06" db="EMBL/GenBank/DDBJ databases">
        <authorList>
            <person name="Broberg M."/>
        </authorList>
    </citation>
    <scope>NUCLEOTIDE SEQUENCE [LARGE SCALE GENOMIC DNA]</scope>
</reference>
<sequence>MLEKEKIESIEDQLETATSDEHNELIQYDEKETKTILRKVDWRLIPMLTLLYVLSFIDRSNIGNAKVAGMNTDLGLTGSQYNIALTVFFFPYALLEIPSNMVLKVVRPSIWIGAMMLAWGTIMTLMGIVKDFHGLAGARAALGAAEAGFFPASTYLLTIWYKRLELQGRMAVFYSAASMSGAFSGLLAFGLQQMDGIANLSGWRWIFIIEGIATVVVGATCFFLLPDSPETATFLKPEERKFLCQRLRHDAGTKTGKVDLQDKFHWPTIIAAFTDWKIWLAVIIYWGNTISIYGFTYTAPSVILGLGYSAANAQLLTIPIYALGVIGTPLIAFYADKHQTRWPFIVGPYCISAVGFLGLLSIPHPRLPGLTYAFLFCIPVGVYPPLIGLVSWVGNNLAPSWKRAVGMALLICMGNFGGAIGSNIYLESQKPNYWLGFGFGLGISVAAIIATVVLKFEYQRLNRRKEAEGTEEEVRAKYGDEELTQMGDKSPLFKYIV</sequence>
<feature type="transmembrane region" description="Helical" evidence="6">
    <location>
        <begin position="40"/>
        <end position="57"/>
    </location>
</feature>
<dbReference type="InterPro" id="IPR020846">
    <property type="entry name" value="MFS_dom"/>
</dbReference>
<evidence type="ECO:0000256" key="2">
    <source>
        <dbReference type="ARBA" id="ARBA00022448"/>
    </source>
</evidence>
<dbReference type="EMBL" id="CABFNO020001339">
    <property type="protein sequence ID" value="CAG9982155.1"/>
    <property type="molecule type" value="Genomic_DNA"/>
</dbReference>
<dbReference type="SUPFAM" id="SSF103473">
    <property type="entry name" value="MFS general substrate transporter"/>
    <property type="match status" value="1"/>
</dbReference>
<dbReference type="InterPro" id="IPR011701">
    <property type="entry name" value="MFS"/>
</dbReference>
<evidence type="ECO:0000256" key="3">
    <source>
        <dbReference type="ARBA" id="ARBA00022692"/>
    </source>
</evidence>
<feature type="transmembrane region" description="Helical" evidence="6">
    <location>
        <begin position="405"/>
        <end position="426"/>
    </location>
</feature>
<organism evidence="8 9">
    <name type="scientific">Clonostachys byssicola</name>
    <dbReference type="NCBI Taxonomy" id="160290"/>
    <lineage>
        <taxon>Eukaryota</taxon>
        <taxon>Fungi</taxon>
        <taxon>Dikarya</taxon>
        <taxon>Ascomycota</taxon>
        <taxon>Pezizomycotina</taxon>
        <taxon>Sordariomycetes</taxon>
        <taxon>Hypocreomycetidae</taxon>
        <taxon>Hypocreales</taxon>
        <taxon>Bionectriaceae</taxon>
        <taxon>Clonostachys</taxon>
    </lineage>
</organism>
<keyword evidence="3 6" id="KW-0812">Transmembrane</keyword>
<name>A0A9N9UBY2_9HYPO</name>
<evidence type="ECO:0000313" key="9">
    <source>
        <dbReference type="Proteomes" id="UP000754883"/>
    </source>
</evidence>
<feature type="domain" description="Major facilitator superfamily (MFS) profile" evidence="7">
    <location>
        <begin position="44"/>
        <end position="462"/>
    </location>
</feature>
<comment type="subcellular location">
    <subcellularLocation>
        <location evidence="1">Membrane</location>
        <topology evidence="1">Multi-pass membrane protein</topology>
    </subcellularLocation>
</comment>
<dbReference type="PANTHER" id="PTHR43791">
    <property type="entry name" value="PERMEASE-RELATED"/>
    <property type="match status" value="1"/>
</dbReference>
<evidence type="ECO:0000256" key="1">
    <source>
        <dbReference type="ARBA" id="ARBA00004141"/>
    </source>
</evidence>
<dbReference type="PANTHER" id="PTHR43791:SF18">
    <property type="entry name" value="NICOTINIC ACID TRANSPORTER TNA1, PUTATIVE (AFU_ORTHOLOGUE AFUA_3G03820)-RELATED"/>
    <property type="match status" value="1"/>
</dbReference>
<keyword evidence="5 6" id="KW-0472">Membrane</keyword>
<keyword evidence="4 6" id="KW-1133">Transmembrane helix</keyword>
<feature type="transmembrane region" description="Helical" evidence="6">
    <location>
        <begin position="316"/>
        <end position="335"/>
    </location>
</feature>
<gene>
    <name evidence="8" type="ORF">CBYS24578_00015653</name>
</gene>
<feature type="transmembrane region" description="Helical" evidence="6">
    <location>
        <begin position="278"/>
        <end position="296"/>
    </location>
</feature>
<dbReference type="Gene3D" id="1.20.1250.20">
    <property type="entry name" value="MFS general substrate transporter like domains"/>
    <property type="match status" value="2"/>
</dbReference>
<feature type="transmembrane region" description="Helical" evidence="6">
    <location>
        <begin position="109"/>
        <end position="129"/>
    </location>
</feature>
<dbReference type="Proteomes" id="UP000754883">
    <property type="component" value="Unassembled WGS sequence"/>
</dbReference>
<dbReference type="GO" id="GO:0022857">
    <property type="term" value="F:transmembrane transporter activity"/>
    <property type="evidence" value="ECO:0007669"/>
    <property type="project" value="InterPro"/>
</dbReference>
<feature type="transmembrane region" description="Helical" evidence="6">
    <location>
        <begin position="141"/>
        <end position="160"/>
    </location>
</feature>
<evidence type="ECO:0000259" key="7">
    <source>
        <dbReference type="PROSITE" id="PS50850"/>
    </source>
</evidence>
<protein>
    <recommendedName>
        <fullName evidence="7">Major facilitator superfamily (MFS) profile domain-containing protein</fullName>
    </recommendedName>
</protein>
<reference evidence="8 9" key="2">
    <citation type="submission" date="2021-10" db="EMBL/GenBank/DDBJ databases">
        <authorList>
            <person name="Piombo E."/>
        </authorList>
    </citation>
    <scope>NUCLEOTIDE SEQUENCE [LARGE SCALE GENOMIC DNA]</scope>
</reference>
<dbReference type="FunFam" id="1.20.1250.20:FF:000013">
    <property type="entry name" value="MFS general substrate transporter"/>
    <property type="match status" value="1"/>
</dbReference>
<feature type="transmembrane region" description="Helical" evidence="6">
    <location>
        <begin position="172"/>
        <end position="191"/>
    </location>
</feature>
<keyword evidence="2" id="KW-0813">Transport</keyword>